<dbReference type="Proteomes" id="UP000762676">
    <property type="component" value="Unassembled WGS sequence"/>
</dbReference>
<accession>A0AAV4GJ15</accession>
<dbReference type="GO" id="GO:0003676">
    <property type="term" value="F:nucleic acid binding"/>
    <property type="evidence" value="ECO:0007669"/>
    <property type="project" value="InterPro"/>
</dbReference>
<dbReference type="InterPro" id="IPR036179">
    <property type="entry name" value="Ig-like_dom_sf"/>
</dbReference>
<feature type="domain" description="Ig-like" evidence="1">
    <location>
        <begin position="101"/>
        <end position="202"/>
    </location>
</feature>
<dbReference type="PANTHER" id="PTHR23279:SF36">
    <property type="entry name" value="DEFECTIVE PROBOSCIS EXTENSION RESPONSE 9, ISOFORM A"/>
    <property type="match status" value="1"/>
</dbReference>
<dbReference type="GO" id="GO:0050808">
    <property type="term" value="P:synapse organization"/>
    <property type="evidence" value="ECO:0007669"/>
    <property type="project" value="TreeGrafter"/>
</dbReference>
<sequence length="206" mass="23391">MEVSLARHRPVPRTAVSATVSADCGFQILPHLVYLPDMAPTDFCLFPSFKKDLRGKHLAFQTLQKIGLKPNPPPFTLKDFLRQKRTGVRSVGRPEPIYDSPDINATRARFKAQEGQTAILQCQVENLGDKQFVWKLASEQIPLTIGLDRFSQDPRLSVGVRHDGPRSIWTLEIADVRLTDDGLYECQISSKQRHLRRIMTLTVTRE</sequence>
<dbReference type="InterPro" id="IPR003598">
    <property type="entry name" value="Ig_sub2"/>
</dbReference>
<dbReference type="PROSITE" id="PS50835">
    <property type="entry name" value="IG_LIKE"/>
    <property type="match status" value="1"/>
</dbReference>
<evidence type="ECO:0000313" key="2">
    <source>
        <dbReference type="EMBL" id="GFR85692.1"/>
    </source>
</evidence>
<dbReference type="Gene3D" id="2.60.40.10">
    <property type="entry name" value="Immunoglobulins"/>
    <property type="match status" value="1"/>
</dbReference>
<dbReference type="InterPro" id="IPR013783">
    <property type="entry name" value="Ig-like_fold"/>
</dbReference>
<proteinExistence type="predicted"/>
<dbReference type="GO" id="GO:0032589">
    <property type="term" value="C:neuron projection membrane"/>
    <property type="evidence" value="ECO:0007669"/>
    <property type="project" value="TreeGrafter"/>
</dbReference>
<dbReference type="Gene3D" id="3.30.420.10">
    <property type="entry name" value="Ribonuclease H-like superfamily/Ribonuclease H"/>
    <property type="match status" value="1"/>
</dbReference>
<dbReference type="InterPro" id="IPR037448">
    <property type="entry name" value="Zig-8"/>
</dbReference>
<dbReference type="SUPFAM" id="SSF48726">
    <property type="entry name" value="Immunoglobulin"/>
    <property type="match status" value="1"/>
</dbReference>
<reference evidence="2 3" key="1">
    <citation type="journal article" date="2021" name="Elife">
        <title>Chloroplast acquisition without the gene transfer in kleptoplastic sea slugs, Plakobranchus ocellatus.</title>
        <authorList>
            <person name="Maeda T."/>
            <person name="Takahashi S."/>
            <person name="Yoshida T."/>
            <person name="Shimamura S."/>
            <person name="Takaki Y."/>
            <person name="Nagai Y."/>
            <person name="Toyoda A."/>
            <person name="Suzuki Y."/>
            <person name="Arimoto A."/>
            <person name="Ishii H."/>
            <person name="Satoh N."/>
            <person name="Nishiyama T."/>
            <person name="Hasebe M."/>
            <person name="Maruyama T."/>
            <person name="Minagawa J."/>
            <person name="Obokata J."/>
            <person name="Shigenobu S."/>
        </authorList>
    </citation>
    <scope>NUCLEOTIDE SEQUENCE [LARGE SCALE GENOMIC DNA]</scope>
</reference>
<dbReference type="InterPro" id="IPR013098">
    <property type="entry name" value="Ig_I-set"/>
</dbReference>
<comment type="caution">
    <text evidence="2">The sequence shown here is derived from an EMBL/GenBank/DDBJ whole genome shotgun (WGS) entry which is preliminary data.</text>
</comment>
<dbReference type="InterPro" id="IPR036397">
    <property type="entry name" value="RNaseH_sf"/>
</dbReference>
<protein>
    <submittedName>
        <fullName evidence="2">Hemicentin-1</fullName>
    </submittedName>
</protein>
<evidence type="ECO:0000259" key="1">
    <source>
        <dbReference type="PROSITE" id="PS50835"/>
    </source>
</evidence>
<name>A0AAV4GJ15_9GAST</name>
<dbReference type="Pfam" id="PF07679">
    <property type="entry name" value="I-set"/>
    <property type="match status" value="1"/>
</dbReference>
<organism evidence="2 3">
    <name type="scientific">Elysia marginata</name>
    <dbReference type="NCBI Taxonomy" id="1093978"/>
    <lineage>
        <taxon>Eukaryota</taxon>
        <taxon>Metazoa</taxon>
        <taxon>Spiralia</taxon>
        <taxon>Lophotrochozoa</taxon>
        <taxon>Mollusca</taxon>
        <taxon>Gastropoda</taxon>
        <taxon>Heterobranchia</taxon>
        <taxon>Euthyneura</taxon>
        <taxon>Panpulmonata</taxon>
        <taxon>Sacoglossa</taxon>
        <taxon>Placobranchoidea</taxon>
        <taxon>Plakobranchidae</taxon>
        <taxon>Elysia</taxon>
    </lineage>
</organism>
<dbReference type="InterPro" id="IPR003599">
    <property type="entry name" value="Ig_sub"/>
</dbReference>
<evidence type="ECO:0000313" key="3">
    <source>
        <dbReference type="Proteomes" id="UP000762676"/>
    </source>
</evidence>
<dbReference type="SMART" id="SM00408">
    <property type="entry name" value="IGc2"/>
    <property type="match status" value="1"/>
</dbReference>
<dbReference type="PANTHER" id="PTHR23279">
    <property type="entry name" value="DEFECTIVE PROBOSCIS EXTENSION RESPONSE DPR -RELATED"/>
    <property type="match status" value="1"/>
</dbReference>
<dbReference type="SMART" id="SM00409">
    <property type="entry name" value="IG"/>
    <property type="match status" value="1"/>
</dbReference>
<dbReference type="AlphaFoldDB" id="A0AAV4GJ15"/>
<gene>
    <name evidence="2" type="ORF">ElyMa_004180600</name>
</gene>
<dbReference type="EMBL" id="BMAT01008468">
    <property type="protein sequence ID" value="GFR85692.1"/>
    <property type="molecule type" value="Genomic_DNA"/>
</dbReference>
<dbReference type="InterPro" id="IPR007110">
    <property type="entry name" value="Ig-like_dom"/>
</dbReference>
<keyword evidence="3" id="KW-1185">Reference proteome</keyword>